<feature type="signal peptide" evidence="8">
    <location>
        <begin position="1"/>
        <end position="27"/>
    </location>
</feature>
<feature type="domain" description="Glycoside hydrolase family 5" evidence="9">
    <location>
        <begin position="70"/>
        <end position="391"/>
    </location>
</feature>
<dbReference type="SUPFAM" id="SSF51445">
    <property type="entry name" value="(Trans)glycosidases"/>
    <property type="match status" value="1"/>
</dbReference>
<proteinExistence type="inferred from homology"/>
<dbReference type="PANTHER" id="PTHR31297:SF41">
    <property type="entry name" value="ENDOGLUCANASE, PUTATIVE (AFU_ORTHOLOGUE AFUA_5G01830)-RELATED"/>
    <property type="match status" value="1"/>
</dbReference>
<evidence type="ECO:0000256" key="4">
    <source>
        <dbReference type="ARBA" id="ARBA00023277"/>
    </source>
</evidence>
<name>A0AAU8CN17_9HYPH</name>
<dbReference type="InterPro" id="IPR001547">
    <property type="entry name" value="Glyco_hydro_5"/>
</dbReference>
<dbReference type="Pfam" id="PF00150">
    <property type="entry name" value="Cellulase"/>
    <property type="match status" value="1"/>
</dbReference>
<evidence type="ECO:0000313" key="10">
    <source>
        <dbReference type="EMBL" id="XCG48305.1"/>
    </source>
</evidence>
<dbReference type="GO" id="GO:0030245">
    <property type="term" value="P:cellulose catabolic process"/>
    <property type="evidence" value="ECO:0007669"/>
    <property type="project" value="UniProtKB-KW"/>
</dbReference>
<dbReference type="GO" id="GO:0008422">
    <property type="term" value="F:beta-glucosidase activity"/>
    <property type="evidence" value="ECO:0007669"/>
    <property type="project" value="TreeGrafter"/>
</dbReference>
<feature type="chain" id="PRO_5043627641" evidence="8">
    <location>
        <begin position="28"/>
        <end position="416"/>
    </location>
</feature>
<protein>
    <submittedName>
        <fullName evidence="10">Cellulase family glycosylhydrolase</fullName>
    </submittedName>
</protein>
<evidence type="ECO:0000256" key="7">
    <source>
        <dbReference type="RuleBase" id="RU361153"/>
    </source>
</evidence>
<accession>A0AAU8CN17</accession>
<evidence type="ECO:0000256" key="1">
    <source>
        <dbReference type="ARBA" id="ARBA00005641"/>
    </source>
</evidence>
<dbReference type="InterPro" id="IPR018087">
    <property type="entry name" value="Glyco_hydro_5_CS"/>
</dbReference>
<evidence type="ECO:0000259" key="9">
    <source>
        <dbReference type="Pfam" id="PF00150"/>
    </source>
</evidence>
<evidence type="ECO:0000256" key="8">
    <source>
        <dbReference type="SAM" id="SignalP"/>
    </source>
</evidence>
<keyword evidence="6" id="KW-0624">Polysaccharide degradation</keyword>
<sequence length="416" mass="46406">MALLATTIRNFLLTLALVALLGAPASAADFSMKRGINLDIWTTWPDETKWGEEAAILPFPEWRKSLRESDLIALKDAGFDFARIPVDPSPFLSDTTLGFRDKLFASILESVRLVNQAGLKAVVDMHLFPAGDNRAVDMTAVMNDPAVFDGYVDFIRVMARTLSKEDPSLVAFELMNEPVLDCEEDGANLWPERLKRLYAAARSSATRLTLVLSGACWAGAEGLAKIDPKDFPNGNIIWTFHSYSPFLLTTQGATWAGDFIRYVTGLPYPPYAVPRAELDAALEKVRKTIEAEAPWSRRSGMLAYLDEQIALMDTEEELSAIMDEPFDTVAKWASEHDVKPENIFLGEFGMIRQEWENPFVMPAASRAAYARDMIARAEKHGFAWALWSYGGAFGIVEEFEGRKAEPDVMEMVRTLD</sequence>
<evidence type="ECO:0000256" key="2">
    <source>
        <dbReference type="ARBA" id="ARBA00022801"/>
    </source>
</evidence>
<keyword evidence="5 7" id="KW-0326">Glycosidase</keyword>
<keyword evidence="8" id="KW-0732">Signal</keyword>
<evidence type="ECO:0000256" key="5">
    <source>
        <dbReference type="ARBA" id="ARBA00023295"/>
    </source>
</evidence>
<evidence type="ECO:0000256" key="3">
    <source>
        <dbReference type="ARBA" id="ARBA00023001"/>
    </source>
</evidence>
<dbReference type="GO" id="GO:0005576">
    <property type="term" value="C:extracellular region"/>
    <property type="evidence" value="ECO:0007669"/>
    <property type="project" value="TreeGrafter"/>
</dbReference>
<keyword evidence="2 7" id="KW-0378">Hydrolase</keyword>
<keyword evidence="4" id="KW-0119">Carbohydrate metabolism</keyword>
<comment type="similarity">
    <text evidence="1 7">Belongs to the glycosyl hydrolase 5 (cellulase A) family.</text>
</comment>
<organism evidence="10">
    <name type="scientific">Mesorhizobium sp. WSM2240</name>
    <dbReference type="NCBI Taxonomy" id="3228851"/>
    <lineage>
        <taxon>Bacteria</taxon>
        <taxon>Pseudomonadati</taxon>
        <taxon>Pseudomonadota</taxon>
        <taxon>Alphaproteobacteria</taxon>
        <taxon>Hyphomicrobiales</taxon>
        <taxon>Phyllobacteriaceae</taxon>
        <taxon>Mesorhizobium</taxon>
    </lineage>
</organism>
<dbReference type="InterPro" id="IPR050386">
    <property type="entry name" value="Glycosyl_hydrolase_5"/>
</dbReference>
<dbReference type="GO" id="GO:0009986">
    <property type="term" value="C:cell surface"/>
    <property type="evidence" value="ECO:0007669"/>
    <property type="project" value="TreeGrafter"/>
</dbReference>
<evidence type="ECO:0000256" key="6">
    <source>
        <dbReference type="ARBA" id="ARBA00023326"/>
    </source>
</evidence>
<dbReference type="PROSITE" id="PS00659">
    <property type="entry name" value="GLYCOSYL_HYDROL_F5"/>
    <property type="match status" value="1"/>
</dbReference>
<dbReference type="AlphaFoldDB" id="A0AAU8CN17"/>
<dbReference type="EMBL" id="CP159253">
    <property type="protein sequence ID" value="XCG48305.1"/>
    <property type="molecule type" value="Genomic_DNA"/>
</dbReference>
<dbReference type="PANTHER" id="PTHR31297">
    <property type="entry name" value="GLUCAN ENDO-1,6-BETA-GLUCOSIDASE B"/>
    <property type="match status" value="1"/>
</dbReference>
<reference evidence="10" key="1">
    <citation type="submission" date="2024-06" db="EMBL/GenBank/DDBJ databases">
        <title>Mesorhizobium karijinii sp. nov., a symbiont of the iconic Swainsona formosa from arid Australia.</title>
        <authorList>
            <person name="Hill Y.J."/>
            <person name="Watkin E.L.J."/>
            <person name="O'Hara G.W."/>
            <person name="Terpolilli J."/>
            <person name="Tye M.L."/>
            <person name="Kohlmeier M.G."/>
        </authorList>
    </citation>
    <scope>NUCLEOTIDE SEQUENCE</scope>
    <source>
        <strain evidence="10">WSM2240</strain>
    </source>
</reference>
<keyword evidence="3" id="KW-0136">Cellulose degradation</keyword>
<dbReference type="InterPro" id="IPR017853">
    <property type="entry name" value="GH"/>
</dbReference>
<dbReference type="Gene3D" id="3.20.20.80">
    <property type="entry name" value="Glycosidases"/>
    <property type="match status" value="1"/>
</dbReference>
<dbReference type="RefSeq" id="WP_353644163.1">
    <property type="nucleotide sequence ID" value="NZ_CP159253.1"/>
</dbReference>
<gene>
    <name evidence="10" type="ORF">ABVK50_24200</name>
</gene>